<organism evidence="1 2">
    <name type="scientific">Pseudomonas typographi</name>
    <dbReference type="NCBI Taxonomy" id="2715964"/>
    <lineage>
        <taxon>Bacteria</taxon>
        <taxon>Pseudomonadati</taxon>
        <taxon>Pseudomonadota</taxon>
        <taxon>Gammaproteobacteria</taxon>
        <taxon>Pseudomonadales</taxon>
        <taxon>Pseudomonadaceae</taxon>
        <taxon>Pseudomonas</taxon>
    </lineage>
</organism>
<keyword evidence="2" id="KW-1185">Reference proteome</keyword>
<proteinExistence type="predicted"/>
<comment type="caution">
    <text evidence="1">The sequence shown here is derived from an EMBL/GenBank/DDBJ whole genome shotgun (WGS) entry which is preliminary data.</text>
</comment>
<dbReference type="RefSeq" id="WP_190425124.1">
    <property type="nucleotide sequence ID" value="NZ_JAAOCA010000038.1"/>
</dbReference>
<evidence type="ECO:0000313" key="1">
    <source>
        <dbReference type="EMBL" id="MBD1601596.1"/>
    </source>
</evidence>
<dbReference type="Proteomes" id="UP000805841">
    <property type="component" value="Unassembled WGS sequence"/>
</dbReference>
<sequence length="223" mass="23207">MTVLLAVTAAASAQSGALQRKAHAVADLDAKPLASLLGGLPMDTQLASRYRQAALHAGLPEGSGAMVARWAIRPHIMLSADRMHFVLSSQVRLEGIAGGAMYSAQIEVGSPSLRLCGNDCVDSGELAQAQVNAASDACVSETMTPVALDLQGGAKGTEPERTLRYVLNGQRVAERGRVLPAGVGYVRYLAVNGALKAMPVVLEQGVVTATAPVSRYWRGPFGG</sequence>
<name>A0ABR7Z8D6_9PSED</name>
<accession>A0ABR7Z8D6</accession>
<dbReference type="EMBL" id="JAAOCA010000038">
    <property type="protein sequence ID" value="MBD1601596.1"/>
    <property type="molecule type" value="Genomic_DNA"/>
</dbReference>
<reference evidence="1 2" key="1">
    <citation type="journal article" date="2020" name="Insects">
        <title>Bacteria Belonging to Pseudomonas typographi sp. nov. from the Bark Beetle Ips typographus Have Genomic Potential to Aid in the Host Ecology.</title>
        <authorList>
            <person name="Peral-Aranega E."/>
            <person name="Saati-Santamaria Z."/>
            <person name="Kolarik M."/>
            <person name="Rivas R."/>
            <person name="Garcia-Fraile P."/>
        </authorList>
    </citation>
    <scope>NUCLEOTIDE SEQUENCE [LARGE SCALE GENOMIC DNA]</scope>
    <source>
        <strain evidence="1 2">CA3A</strain>
    </source>
</reference>
<gene>
    <name evidence="1" type="ORF">HAQ05_23245</name>
</gene>
<protein>
    <submittedName>
        <fullName evidence="1">Uncharacterized protein</fullName>
    </submittedName>
</protein>
<evidence type="ECO:0000313" key="2">
    <source>
        <dbReference type="Proteomes" id="UP000805841"/>
    </source>
</evidence>